<dbReference type="InParanoid" id="A0A067MCG4"/>
<dbReference type="AlphaFoldDB" id="A0A067MCG4"/>
<evidence type="ECO:0000313" key="1">
    <source>
        <dbReference type="EMBL" id="KDQ12365.1"/>
    </source>
</evidence>
<gene>
    <name evidence="1" type="ORF">BOTBODRAFT_422805</name>
</gene>
<evidence type="ECO:0000313" key="2">
    <source>
        <dbReference type="Proteomes" id="UP000027195"/>
    </source>
</evidence>
<dbReference type="Proteomes" id="UP000027195">
    <property type="component" value="Unassembled WGS sequence"/>
</dbReference>
<sequence>MVGDDRPWMVSSTISYRGPCGGLCVSLGQVFWTCVLLFEASSQPDAIEPRRGTWLQASLGTISWSYLPLSMIGANEALIRILRFS</sequence>
<dbReference type="EMBL" id="KL198051">
    <property type="protein sequence ID" value="KDQ12365.1"/>
    <property type="molecule type" value="Genomic_DNA"/>
</dbReference>
<name>A0A067MCG4_BOTB1</name>
<reference evidence="2" key="1">
    <citation type="journal article" date="2014" name="Proc. Natl. Acad. Sci. U.S.A.">
        <title>Extensive sampling of basidiomycete genomes demonstrates inadequacy of the white-rot/brown-rot paradigm for wood decay fungi.</title>
        <authorList>
            <person name="Riley R."/>
            <person name="Salamov A.A."/>
            <person name="Brown D.W."/>
            <person name="Nagy L.G."/>
            <person name="Floudas D."/>
            <person name="Held B.W."/>
            <person name="Levasseur A."/>
            <person name="Lombard V."/>
            <person name="Morin E."/>
            <person name="Otillar R."/>
            <person name="Lindquist E.A."/>
            <person name="Sun H."/>
            <person name="LaButti K.M."/>
            <person name="Schmutz J."/>
            <person name="Jabbour D."/>
            <person name="Luo H."/>
            <person name="Baker S.E."/>
            <person name="Pisabarro A.G."/>
            <person name="Walton J.D."/>
            <person name="Blanchette R.A."/>
            <person name="Henrissat B."/>
            <person name="Martin F."/>
            <person name="Cullen D."/>
            <person name="Hibbett D.S."/>
            <person name="Grigoriev I.V."/>
        </authorList>
    </citation>
    <scope>NUCLEOTIDE SEQUENCE [LARGE SCALE GENOMIC DNA]</scope>
    <source>
        <strain evidence="2">FD-172 SS1</strain>
    </source>
</reference>
<protein>
    <submittedName>
        <fullName evidence="1">Uncharacterized protein</fullName>
    </submittedName>
</protein>
<organism evidence="1 2">
    <name type="scientific">Botryobasidium botryosum (strain FD-172 SS1)</name>
    <dbReference type="NCBI Taxonomy" id="930990"/>
    <lineage>
        <taxon>Eukaryota</taxon>
        <taxon>Fungi</taxon>
        <taxon>Dikarya</taxon>
        <taxon>Basidiomycota</taxon>
        <taxon>Agaricomycotina</taxon>
        <taxon>Agaricomycetes</taxon>
        <taxon>Cantharellales</taxon>
        <taxon>Botryobasidiaceae</taxon>
        <taxon>Botryobasidium</taxon>
    </lineage>
</organism>
<keyword evidence="2" id="KW-1185">Reference proteome</keyword>
<accession>A0A067MCG4</accession>
<dbReference type="HOGENOM" id="CLU_2512332_0_0_1"/>
<proteinExistence type="predicted"/>